<dbReference type="InterPro" id="IPR006652">
    <property type="entry name" value="Kelch_1"/>
</dbReference>
<dbReference type="SMART" id="SM00015">
    <property type="entry name" value="IQ"/>
    <property type="match status" value="2"/>
</dbReference>
<dbReference type="Proteomes" id="UP000887116">
    <property type="component" value="Unassembled WGS sequence"/>
</dbReference>
<evidence type="ECO:0000313" key="4">
    <source>
        <dbReference type="Proteomes" id="UP000887116"/>
    </source>
</evidence>
<dbReference type="PANTHER" id="PTHR45632:SF3">
    <property type="entry name" value="KELCH-LIKE PROTEIN 32"/>
    <property type="match status" value="1"/>
</dbReference>
<dbReference type="SMART" id="SM00612">
    <property type="entry name" value="Kelch"/>
    <property type="match status" value="1"/>
</dbReference>
<dbReference type="EMBL" id="BMAO01029443">
    <property type="protein sequence ID" value="GFR31662.1"/>
    <property type="molecule type" value="Genomic_DNA"/>
</dbReference>
<dbReference type="Gene3D" id="1.20.5.190">
    <property type="match status" value="1"/>
</dbReference>
<evidence type="ECO:0000256" key="1">
    <source>
        <dbReference type="ARBA" id="ARBA00022441"/>
    </source>
</evidence>
<protein>
    <submittedName>
        <fullName evidence="3">Beta-scruin</fullName>
    </submittedName>
</protein>
<organism evidence="3 4">
    <name type="scientific">Trichonephila clavata</name>
    <name type="common">Joro spider</name>
    <name type="synonym">Nephila clavata</name>
    <dbReference type="NCBI Taxonomy" id="2740835"/>
    <lineage>
        <taxon>Eukaryota</taxon>
        <taxon>Metazoa</taxon>
        <taxon>Ecdysozoa</taxon>
        <taxon>Arthropoda</taxon>
        <taxon>Chelicerata</taxon>
        <taxon>Arachnida</taxon>
        <taxon>Araneae</taxon>
        <taxon>Araneomorphae</taxon>
        <taxon>Entelegynae</taxon>
        <taxon>Araneoidea</taxon>
        <taxon>Nephilidae</taxon>
        <taxon>Trichonephila</taxon>
    </lineage>
</organism>
<comment type="caution">
    <text evidence="3">The sequence shown here is derived from an EMBL/GenBank/DDBJ whole genome shotgun (WGS) entry which is preliminary data.</text>
</comment>
<dbReference type="FunFam" id="1.20.5.190:FF:000055">
    <property type="entry name" value="Putative microtubule-associated protein futsch"/>
    <property type="match status" value="1"/>
</dbReference>
<name>A0A8X6M4F5_TRICU</name>
<dbReference type="SUPFAM" id="SSF117281">
    <property type="entry name" value="Kelch motif"/>
    <property type="match status" value="1"/>
</dbReference>
<dbReference type="InterPro" id="IPR015915">
    <property type="entry name" value="Kelch-typ_b-propeller"/>
</dbReference>
<keyword evidence="1" id="KW-0880">Kelch repeat</keyword>
<dbReference type="PANTHER" id="PTHR45632">
    <property type="entry name" value="LD33804P"/>
    <property type="match status" value="1"/>
</dbReference>
<evidence type="ECO:0000256" key="2">
    <source>
        <dbReference type="ARBA" id="ARBA00022737"/>
    </source>
</evidence>
<accession>A0A8X6M4F5</accession>
<dbReference type="PROSITE" id="PS50096">
    <property type="entry name" value="IQ"/>
    <property type="match status" value="2"/>
</dbReference>
<dbReference type="SUPFAM" id="SSF52540">
    <property type="entry name" value="P-loop containing nucleoside triphosphate hydrolases"/>
    <property type="match status" value="1"/>
</dbReference>
<keyword evidence="2" id="KW-0677">Repeat</keyword>
<sequence>DLNMFEPDKFEDNRRNQAAIKIQALVRGHLTRKLLKENMSIAHCAAAVIQAAFRGYITRKKLNMLLDKPKDVMKNRPGSPITAKALTKEEASSSTLYIMGAFKCSRMLRGNNVIFNYDLKGNKWSVLTKCPAPRHDARMIATSRALYVIGGCNPIDHKYSEKLIPLKECYKYLFENKEWKLMAPLNHARTCHAAVIFKDMILAIGGKGESDR</sequence>
<dbReference type="InterPro" id="IPR000048">
    <property type="entry name" value="IQ_motif_EF-hand-BS"/>
</dbReference>
<evidence type="ECO:0000313" key="3">
    <source>
        <dbReference type="EMBL" id="GFR31662.1"/>
    </source>
</evidence>
<keyword evidence="4" id="KW-1185">Reference proteome</keyword>
<dbReference type="Pfam" id="PF01344">
    <property type="entry name" value="Kelch_1"/>
    <property type="match status" value="1"/>
</dbReference>
<dbReference type="OrthoDB" id="6429198at2759"/>
<dbReference type="CDD" id="cd23767">
    <property type="entry name" value="IQCD"/>
    <property type="match status" value="1"/>
</dbReference>
<feature type="non-terminal residue" evidence="3">
    <location>
        <position position="1"/>
    </location>
</feature>
<dbReference type="AlphaFoldDB" id="A0A8X6M4F5"/>
<gene>
    <name evidence="3" type="primary">SCRB_2</name>
    <name evidence="3" type="ORF">TNCT_393591</name>
</gene>
<dbReference type="InterPro" id="IPR027417">
    <property type="entry name" value="P-loop_NTPase"/>
</dbReference>
<reference evidence="3" key="1">
    <citation type="submission" date="2020-07" db="EMBL/GenBank/DDBJ databases">
        <title>Multicomponent nature underlies the extraordinary mechanical properties of spider dragline silk.</title>
        <authorList>
            <person name="Kono N."/>
            <person name="Nakamura H."/>
            <person name="Mori M."/>
            <person name="Yoshida Y."/>
            <person name="Ohtoshi R."/>
            <person name="Malay A.D."/>
            <person name="Moran D.A.P."/>
            <person name="Tomita M."/>
            <person name="Numata K."/>
            <person name="Arakawa K."/>
        </authorList>
    </citation>
    <scope>NUCLEOTIDE SEQUENCE</scope>
</reference>
<dbReference type="Pfam" id="PF00612">
    <property type="entry name" value="IQ"/>
    <property type="match status" value="2"/>
</dbReference>
<proteinExistence type="predicted"/>
<dbReference type="Gene3D" id="2.120.10.80">
    <property type="entry name" value="Kelch-type beta propeller"/>
    <property type="match status" value="1"/>
</dbReference>